<gene>
    <name evidence="1" type="ORF">SAMN02745973_01624</name>
</gene>
<dbReference type="EMBL" id="FUWV01000010">
    <property type="protein sequence ID" value="SJZ76584.1"/>
    <property type="molecule type" value="Genomic_DNA"/>
</dbReference>
<dbReference type="AlphaFoldDB" id="A0A1T4NBI2"/>
<proteinExistence type="predicted"/>
<sequence length="263" mass="28114">MKNLIVLRGGGDIASGIAHRLVRSGFPVIILETDQPTMVRRTVSFAQGIYDGEMMVEGITGKKVNTTKEALQIMDKSTIPLLIDPKAECISDLRPTVVVDAILAKKNIGTTIDMAPIVIGVGPGFYVGKDVHAVIETKRGHDLGRVLLQGQAIADTGIPGNIGGYTIERVLRAPKKGIFYAIKKIGDQVQKGEAVAKIDGEIVYASISGVLRGLLQNGILVSSGFKIGDIDPRAEVKHCYTISDKARSIGGGVLEALLYLKNR</sequence>
<evidence type="ECO:0000313" key="1">
    <source>
        <dbReference type="EMBL" id="SJZ76584.1"/>
    </source>
</evidence>
<name>A0A1T4NBI2_9FIRM</name>
<keyword evidence="2" id="KW-1185">Reference proteome</keyword>
<reference evidence="1 2" key="1">
    <citation type="submission" date="2017-02" db="EMBL/GenBank/DDBJ databases">
        <authorList>
            <person name="Peterson S.W."/>
        </authorList>
    </citation>
    <scope>NUCLEOTIDE SEQUENCE [LARGE SCALE GENOMIC DNA]</scope>
    <source>
        <strain evidence="1 2">DSM 15102</strain>
    </source>
</reference>
<protein>
    <submittedName>
        <fullName evidence="1">Xanthine dehydrogenase accessory factor</fullName>
    </submittedName>
</protein>
<dbReference type="RefSeq" id="WP_087679023.1">
    <property type="nucleotide sequence ID" value="NZ_FUWV01000010.1"/>
</dbReference>
<evidence type="ECO:0000313" key="2">
    <source>
        <dbReference type="Proteomes" id="UP000196365"/>
    </source>
</evidence>
<organism evidence="1 2">
    <name type="scientific">Garciella nitratireducens DSM 15102</name>
    <dbReference type="NCBI Taxonomy" id="1121911"/>
    <lineage>
        <taxon>Bacteria</taxon>
        <taxon>Bacillati</taxon>
        <taxon>Bacillota</taxon>
        <taxon>Clostridia</taxon>
        <taxon>Eubacteriales</taxon>
        <taxon>Eubacteriaceae</taxon>
        <taxon>Garciella</taxon>
    </lineage>
</organism>
<dbReference type="OrthoDB" id="9804366at2"/>
<dbReference type="Proteomes" id="UP000196365">
    <property type="component" value="Unassembled WGS sequence"/>
</dbReference>
<dbReference type="NCBIfam" id="TIGR03309">
    <property type="entry name" value="matur_yqeB"/>
    <property type="match status" value="1"/>
</dbReference>
<dbReference type="InterPro" id="IPR017695">
    <property type="entry name" value="Se-dep_Mo_hydrolase_YqeB"/>
</dbReference>
<accession>A0A1T4NBI2</accession>